<sequence length="297" mass="32829">MLILGFGNLVLSNMQPQLQSARQADPKPRVVAAYAEANATTFNDGEGGSPSAEGTILYHHGRTRNALHVLVLVLPLTILIFGEALRHPDADIELPVVKLKLHVEAIFPIFFMILSFMLFRAMRYSRIVLWNIAHLPGQILRIGQLALDDTEAYKMNSAHYEEAFDSMAADLILPMRHLAWQWIYSMTWHAFVSLSVIVSLAIYSAICLLLGVMCFYVSEQFIVVASSLGALSWGSSWAVDPVGAIDALIMALSGALLSFAWFNGVIAVLIAVWVTCKKIGEMLLSFVHFARHLVIST</sequence>
<protein>
    <submittedName>
        <fullName evidence="2">Uncharacterized protein</fullName>
    </submittedName>
</protein>
<comment type="caution">
    <text evidence="2">The sequence shown here is derived from an EMBL/GenBank/DDBJ whole genome shotgun (WGS) entry which is preliminary data.</text>
</comment>
<evidence type="ECO:0000256" key="1">
    <source>
        <dbReference type="SAM" id="Phobius"/>
    </source>
</evidence>
<feature type="transmembrane region" description="Helical" evidence="1">
    <location>
        <begin position="191"/>
        <end position="218"/>
    </location>
</feature>
<name>A0ABU0BQ42_9HYPH</name>
<evidence type="ECO:0000313" key="3">
    <source>
        <dbReference type="Proteomes" id="UP001230207"/>
    </source>
</evidence>
<evidence type="ECO:0000313" key="2">
    <source>
        <dbReference type="EMBL" id="MDQ0318997.1"/>
    </source>
</evidence>
<accession>A0ABU0BQ42</accession>
<feature type="transmembrane region" description="Helical" evidence="1">
    <location>
        <begin position="66"/>
        <end position="85"/>
    </location>
</feature>
<feature type="transmembrane region" description="Helical" evidence="1">
    <location>
        <begin position="105"/>
        <end position="122"/>
    </location>
</feature>
<feature type="transmembrane region" description="Helical" evidence="1">
    <location>
        <begin position="247"/>
        <end position="274"/>
    </location>
</feature>
<keyword evidence="1" id="KW-0472">Membrane</keyword>
<keyword evidence="1" id="KW-1133">Transmembrane helix</keyword>
<keyword evidence="3" id="KW-1185">Reference proteome</keyword>
<proteinExistence type="predicted"/>
<dbReference type="Proteomes" id="UP001230207">
    <property type="component" value="Unassembled WGS sequence"/>
</dbReference>
<gene>
    <name evidence="2" type="ORF">QO002_001135</name>
</gene>
<reference evidence="2 3" key="1">
    <citation type="submission" date="2023-07" db="EMBL/GenBank/DDBJ databases">
        <title>Genomic Encyclopedia of Type Strains, Phase IV (KMG-IV): sequencing the most valuable type-strain genomes for metagenomic binning, comparative biology and taxonomic classification.</title>
        <authorList>
            <person name="Goeker M."/>
        </authorList>
    </citation>
    <scope>NUCLEOTIDE SEQUENCE [LARGE SCALE GENOMIC DNA]</scope>
    <source>
        <strain evidence="2 3">DSM 1112</strain>
    </source>
</reference>
<keyword evidence="1" id="KW-0812">Transmembrane</keyword>
<organism evidence="2 3">
    <name type="scientific">Pararhizobium capsulatum DSM 1112</name>
    <dbReference type="NCBI Taxonomy" id="1121113"/>
    <lineage>
        <taxon>Bacteria</taxon>
        <taxon>Pseudomonadati</taxon>
        <taxon>Pseudomonadota</taxon>
        <taxon>Alphaproteobacteria</taxon>
        <taxon>Hyphomicrobiales</taxon>
        <taxon>Rhizobiaceae</taxon>
        <taxon>Rhizobium/Agrobacterium group</taxon>
        <taxon>Pararhizobium</taxon>
    </lineage>
</organism>
<dbReference type="EMBL" id="JAUSVF010000001">
    <property type="protein sequence ID" value="MDQ0318997.1"/>
    <property type="molecule type" value="Genomic_DNA"/>
</dbReference>
<dbReference type="RefSeq" id="WP_307227518.1">
    <property type="nucleotide sequence ID" value="NZ_JAUSVF010000001.1"/>
</dbReference>